<comment type="caution">
    <text evidence="4">The sequence shown here is derived from an EMBL/GenBank/DDBJ whole genome shotgun (WGS) entry which is preliminary data.</text>
</comment>
<evidence type="ECO:0000259" key="3">
    <source>
        <dbReference type="PROSITE" id="PS51532"/>
    </source>
</evidence>
<evidence type="ECO:0000256" key="2">
    <source>
        <dbReference type="SAM" id="MobiDB-lite"/>
    </source>
</evidence>
<protein>
    <recommendedName>
        <fullName evidence="3">PITH domain-containing protein</fullName>
    </recommendedName>
</protein>
<dbReference type="Gene3D" id="2.60.120.470">
    <property type="entry name" value="PITH domain"/>
    <property type="match status" value="1"/>
</dbReference>
<feature type="domain" description="PITH" evidence="3">
    <location>
        <begin position="38"/>
        <end position="212"/>
    </location>
</feature>
<keyword evidence="5" id="KW-1185">Reference proteome</keyword>
<dbReference type="PANTHER" id="PTHR12175:SF1">
    <property type="entry name" value="PITH DOMAIN-CONTAINING PROTEIN 1"/>
    <property type="match status" value="1"/>
</dbReference>
<dbReference type="PANTHER" id="PTHR12175">
    <property type="entry name" value="AD039 HT014 THIOREDOXIN FAMILY TRP26"/>
    <property type="match status" value="1"/>
</dbReference>
<name>A0A9W8GMA9_9FUNG</name>
<dbReference type="InterPro" id="IPR008979">
    <property type="entry name" value="Galactose-bd-like_sf"/>
</dbReference>
<organism evidence="4 5">
    <name type="scientific">Coemansia spiralis</name>
    <dbReference type="NCBI Taxonomy" id="417178"/>
    <lineage>
        <taxon>Eukaryota</taxon>
        <taxon>Fungi</taxon>
        <taxon>Fungi incertae sedis</taxon>
        <taxon>Zoopagomycota</taxon>
        <taxon>Kickxellomycotina</taxon>
        <taxon>Kickxellomycetes</taxon>
        <taxon>Kickxellales</taxon>
        <taxon>Kickxellaceae</taxon>
        <taxon>Coemansia</taxon>
    </lineage>
</organism>
<dbReference type="GO" id="GO:0005737">
    <property type="term" value="C:cytoplasm"/>
    <property type="evidence" value="ECO:0007669"/>
    <property type="project" value="UniProtKB-ARBA"/>
</dbReference>
<evidence type="ECO:0000256" key="1">
    <source>
        <dbReference type="ARBA" id="ARBA00025788"/>
    </source>
</evidence>
<dbReference type="EMBL" id="JANBTX010000009">
    <property type="protein sequence ID" value="KAJ2690652.1"/>
    <property type="molecule type" value="Genomic_DNA"/>
</dbReference>
<sequence length="231" mass="25583">MNCQSEANECDYHSHQHGHGHGHSHGGHSHGGHDHSHDEEADTGQADSLYDKVLVDKAWCLNESEPDSIKRVFKPWNERLNITKLVSSDSDPELLVYVPFNGMVKLKSIFVWGGAGDRAPQSIRVFANRDDLDFDSVGEAQPTQEWPLARGARAPVEYPVRPAKFSSVRSLTLHLPSAFADEETMELCFLAFRGEWLPLTADPIISIYELTPNAADHKAPASELAGHHSIS</sequence>
<dbReference type="GO" id="GO:0005634">
    <property type="term" value="C:nucleus"/>
    <property type="evidence" value="ECO:0007669"/>
    <property type="project" value="TreeGrafter"/>
</dbReference>
<evidence type="ECO:0000313" key="5">
    <source>
        <dbReference type="Proteomes" id="UP001151516"/>
    </source>
</evidence>
<dbReference type="Proteomes" id="UP001151516">
    <property type="component" value="Unassembled WGS sequence"/>
</dbReference>
<evidence type="ECO:0000313" key="4">
    <source>
        <dbReference type="EMBL" id="KAJ2690652.1"/>
    </source>
</evidence>
<dbReference type="Pfam" id="PF06201">
    <property type="entry name" value="PITH"/>
    <property type="match status" value="1"/>
</dbReference>
<dbReference type="InterPro" id="IPR010400">
    <property type="entry name" value="PITH_dom"/>
</dbReference>
<reference evidence="4" key="1">
    <citation type="submission" date="2022-07" db="EMBL/GenBank/DDBJ databases">
        <title>Phylogenomic reconstructions and comparative analyses of Kickxellomycotina fungi.</title>
        <authorList>
            <person name="Reynolds N.K."/>
            <person name="Stajich J.E."/>
            <person name="Barry K."/>
            <person name="Grigoriev I.V."/>
            <person name="Crous P."/>
            <person name="Smith M.E."/>
        </authorList>
    </citation>
    <scope>NUCLEOTIDE SEQUENCE</scope>
    <source>
        <strain evidence="4">CBS 109367</strain>
    </source>
</reference>
<dbReference type="OrthoDB" id="2635at2759"/>
<dbReference type="SUPFAM" id="SSF49785">
    <property type="entry name" value="Galactose-binding domain-like"/>
    <property type="match status" value="1"/>
</dbReference>
<comment type="similarity">
    <text evidence="1">Belongs to the PITHD1 family.</text>
</comment>
<dbReference type="PROSITE" id="PS51532">
    <property type="entry name" value="PITH"/>
    <property type="match status" value="1"/>
</dbReference>
<dbReference type="InterPro" id="IPR045099">
    <property type="entry name" value="PITH1-like"/>
</dbReference>
<feature type="region of interest" description="Disordered" evidence="2">
    <location>
        <begin position="1"/>
        <end position="44"/>
    </location>
</feature>
<feature type="compositionally biased region" description="Basic residues" evidence="2">
    <location>
        <begin position="15"/>
        <end position="30"/>
    </location>
</feature>
<dbReference type="AlphaFoldDB" id="A0A9W8GMA9"/>
<dbReference type="InterPro" id="IPR037047">
    <property type="entry name" value="PITH_dom_sf"/>
</dbReference>
<proteinExistence type="inferred from homology"/>
<gene>
    <name evidence="4" type="ORF">IWW39_000594</name>
</gene>
<accession>A0A9W8GMA9</accession>